<dbReference type="InterPro" id="IPR006141">
    <property type="entry name" value="Intein_N"/>
</dbReference>
<dbReference type="GeneID" id="68869364"/>
<organism evidence="2 3">
    <name type="scientific">Pseudosulfitobacter pseudonitzschiae</name>
    <dbReference type="NCBI Taxonomy" id="1402135"/>
    <lineage>
        <taxon>Bacteria</taxon>
        <taxon>Pseudomonadati</taxon>
        <taxon>Pseudomonadota</taxon>
        <taxon>Alphaproteobacteria</taxon>
        <taxon>Rhodobacterales</taxon>
        <taxon>Roseobacteraceae</taxon>
        <taxon>Pseudosulfitobacter</taxon>
    </lineage>
</organism>
<evidence type="ECO:0000313" key="3">
    <source>
        <dbReference type="Proteomes" id="UP000027746"/>
    </source>
</evidence>
<dbReference type="Proteomes" id="UP000027746">
    <property type="component" value="Unassembled WGS sequence"/>
</dbReference>
<sequence length="314" mass="34135">MAYNISETSGNSTGGASTGYDKWTFNVAFSDATVRGDFNEDVNQDGISDGEASSYQFSALSTNKYGTLSFNTRTGQFTFTINQAAVIASGSSQTVEFTVTGFRGLNSDADRVVINIAICVLRGTRIDTAQGRVPVEDLQVGDRVRTLDSGLQPIRWLGSRRLTRRDLDRAPDLRPIRLAAGALGPRCPDEALVVSPQHRVLVTGWKAELHFGQPEVLVPAKSLVNDLDITIAHDLDDVEYFHVLFDHHEIMVTNGAPTESFFPGDYVMDAFDQPVRDELAALFPALFTDPAGFGPAARSSVKVAEAAVLRPEVH</sequence>
<comment type="caution">
    <text evidence="2">The sequence shown here is derived from an EMBL/GenBank/DDBJ whole genome shotgun (WGS) entry which is preliminary data.</text>
</comment>
<dbReference type="EMBL" id="JAMD01000003">
    <property type="protein sequence ID" value="KEJ96327.1"/>
    <property type="molecule type" value="Genomic_DNA"/>
</dbReference>
<dbReference type="InterPro" id="IPR036844">
    <property type="entry name" value="Hint_dom_sf"/>
</dbReference>
<keyword evidence="3" id="KW-1185">Reference proteome</keyword>
<dbReference type="OrthoDB" id="7742354at2"/>
<dbReference type="PROSITE" id="PS50817">
    <property type="entry name" value="INTEIN_N_TER"/>
    <property type="match status" value="1"/>
</dbReference>
<feature type="domain" description="Hedgehog/Intein (Hint)" evidence="1">
    <location>
        <begin position="118"/>
        <end position="265"/>
    </location>
</feature>
<dbReference type="GO" id="GO:0016539">
    <property type="term" value="P:intein-mediated protein splicing"/>
    <property type="evidence" value="ECO:0007669"/>
    <property type="project" value="InterPro"/>
</dbReference>
<name>A0A073JF24_9RHOB</name>
<proteinExistence type="predicted"/>
<dbReference type="Pfam" id="PF13403">
    <property type="entry name" value="Hint_2"/>
    <property type="match status" value="1"/>
</dbReference>
<dbReference type="RefSeq" id="WP_081855337.1">
    <property type="nucleotide sequence ID" value="NZ_CP054599.1"/>
</dbReference>
<accession>A0A073JF24</accession>
<protein>
    <recommendedName>
        <fullName evidence="1">Hedgehog/Intein (Hint) domain-containing protein</fullName>
    </recommendedName>
</protein>
<gene>
    <name evidence="2" type="ORF">SUH3_13265</name>
</gene>
<dbReference type="AlphaFoldDB" id="A0A073JF24"/>
<dbReference type="Gene3D" id="2.170.16.10">
    <property type="entry name" value="Hedgehog/Intein (Hint) domain"/>
    <property type="match status" value="1"/>
</dbReference>
<evidence type="ECO:0000259" key="1">
    <source>
        <dbReference type="Pfam" id="PF13403"/>
    </source>
</evidence>
<dbReference type="SUPFAM" id="SSF51294">
    <property type="entry name" value="Hedgehog/intein (Hint) domain"/>
    <property type="match status" value="1"/>
</dbReference>
<dbReference type="NCBIfam" id="TIGR01965">
    <property type="entry name" value="VCBS_repeat"/>
    <property type="match status" value="1"/>
</dbReference>
<evidence type="ECO:0000313" key="2">
    <source>
        <dbReference type="EMBL" id="KEJ96327.1"/>
    </source>
</evidence>
<dbReference type="InterPro" id="IPR028992">
    <property type="entry name" value="Hedgehog/Intein_dom"/>
</dbReference>
<reference evidence="2 3" key="1">
    <citation type="submission" date="2014-01" db="EMBL/GenBank/DDBJ databases">
        <title>Sulfitobacter sp. H3 (MCCC 1A00686) Genome Sequencing.</title>
        <authorList>
            <person name="Lai Q."/>
            <person name="Hong Z."/>
        </authorList>
    </citation>
    <scope>NUCLEOTIDE SEQUENCE [LARGE SCALE GENOMIC DNA]</scope>
    <source>
        <strain evidence="2 3">H3</strain>
    </source>
</reference>
<dbReference type="InterPro" id="IPR010221">
    <property type="entry name" value="VCBS_dom"/>
</dbReference>